<dbReference type="AlphaFoldDB" id="A0A8H5J5Z6"/>
<reference evidence="2 3" key="1">
    <citation type="submission" date="2020-05" db="EMBL/GenBank/DDBJ databases">
        <title>Identification and distribution of gene clusters putatively required for synthesis of sphingolipid metabolism inhibitors in phylogenetically diverse species of the filamentous fungus Fusarium.</title>
        <authorList>
            <person name="Kim H.-S."/>
            <person name="Busman M."/>
            <person name="Brown D.W."/>
            <person name="Divon H."/>
            <person name="Uhlig S."/>
            <person name="Proctor R.H."/>
        </authorList>
    </citation>
    <scope>NUCLEOTIDE SEQUENCE [LARGE SCALE GENOMIC DNA]</scope>
    <source>
        <strain evidence="2 3">NRRL 53147</strain>
    </source>
</reference>
<dbReference type="EMBL" id="JAAOAM010000099">
    <property type="protein sequence ID" value="KAF5548238.1"/>
    <property type="molecule type" value="Genomic_DNA"/>
</dbReference>
<name>A0A8H5J5Z6_9HYPO</name>
<dbReference type="GO" id="GO:0030246">
    <property type="term" value="F:carbohydrate binding"/>
    <property type="evidence" value="ECO:0007669"/>
    <property type="project" value="InterPro"/>
</dbReference>
<evidence type="ECO:0000313" key="3">
    <source>
        <dbReference type="Proteomes" id="UP000522262"/>
    </source>
</evidence>
<dbReference type="GO" id="GO:0004565">
    <property type="term" value="F:beta-galactosidase activity"/>
    <property type="evidence" value="ECO:0007669"/>
    <property type="project" value="InterPro"/>
</dbReference>
<protein>
    <submittedName>
        <fullName evidence="2">Beta-galactosidase</fullName>
    </submittedName>
</protein>
<proteinExistence type="predicted"/>
<comment type="caution">
    <text evidence="2">The sequence shown here is derived from an EMBL/GenBank/DDBJ whole genome shotgun (WGS) entry which is preliminary data.</text>
</comment>
<dbReference type="Gene3D" id="2.70.98.10">
    <property type="match status" value="1"/>
</dbReference>
<dbReference type="Pfam" id="PF02929">
    <property type="entry name" value="Bgal_small_N"/>
    <property type="match status" value="1"/>
</dbReference>
<dbReference type="InterPro" id="IPR014718">
    <property type="entry name" value="GH-type_carb-bd"/>
</dbReference>
<sequence length="190" mass="21385">MTLGSPKSSFLKPELNRDPCFTLGDVQPRRQCHGPILSSWYSGEVKSTSVSVETIRNNMLQENVTWNINGVNIFQRGPELSFYRALTQNDAASSGDGPIWEQEKIPMIYPQVRDVTWRVDDDGAVVHYKVWVDVKTGAWGVEADMIYKIPTRGPQFQLEARGEFVGKNESHVIPRIGLMAVLPESFDDVS</sequence>
<dbReference type="InterPro" id="IPR011013">
    <property type="entry name" value="Gal_mutarotase_sf_dom"/>
</dbReference>
<feature type="domain" description="Beta galactosidase small chain/" evidence="1">
    <location>
        <begin position="65"/>
        <end position="190"/>
    </location>
</feature>
<dbReference type="Proteomes" id="UP000522262">
    <property type="component" value="Unassembled WGS sequence"/>
</dbReference>
<keyword evidence="3" id="KW-1185">Reference proteome</keyword>
<evidence type="ECO:0000313" key="2">
    <source>
        <dbReference type="EMBL" id="KAF5548238.1"/>
    </source>
</evidence>
<dbReference type="GO" id="GO:0005975">
    <property type="term" value="P:carbohydrate metabolic process"/>
    <property type="evidence" value="ECO:0007669"/>
    <property type="project" value="InterPro"/>
</dbReference>
<dbReference type="GO" id="GO:0009341">
    <property type="term" value="C:beta-galactosidase complex"/>
    <property type="evidence" value="ECO:0007669"/>
    <property type="project" value="InterPro"/>
</dbReference>
<accession>A0A8H5J5Z6</accession>
<dbReference type="SUPFAM" id="SSF74650">
    <property type="entry name" value="Galactose mutarotase-like"/>
    <property type="match status" value="1"/>
</dbReference>
<gene>
    <name evidence="2" type="ORF">FMEXI_4802</name>
</gene>
<organism evidence="2 3">
    <name type="scientific">Fusarium mexicanum</name>
    <dbReference type="NCBI Taxonomy" id="751941"/>
    <lineage>
        <taxon>Eukaryota</taxon>
        <taxon>Fungi</taxon>
        <taxon>Dikarya</taxon>
        <taxon>Ascomycota</taxon>
        <taxon>Pezizomycotina</taxon>
        <taxon>Sordariomycetes</taxon>
        <taxon>Hypocreomycetidae</taxon>
        <taxon>Hypocreales</taxon>
        <taxon>Nectriaceae</taxon>
        <taxon>Fusarium</taxon>
        <taxon>Fusarium fujikuroi species complex</taxon>
    </lineage>
</organism>
<evidence type="ECO:0000259" key="1">
    <source>
        <dbReference type="Pfam" id="PF02929"/>
    </source>
</evidence>
<dbReference type="InterPro" id="IPR004199">
    <property type="entry name" value="B-gal_small/dom_5"/>
</dbReference>